<evidence type="ECO:0000313" key="7">
    <source>
        <dbReference type="EMBL" id="VVE57937.1"/>
    </source>
</evidence>
<comment type="subcellular location">
    <subcellularLocation>
        <location evidence="1">Cell membrane</location>
        <topology evidence="1">Multi-pass membrane protein</topology>
    </subcellularLocation>
</comment>
<evidence type="ECO:0000256" key="5">
    <source>
        <dbReference type="ARBA" id="ARBA00023136"/>
    </source>
</evidence>
<sequence length="90" mass="10098">MKGARRTPTLTWATLVSLTALSVFVAEKGWPGTYSSAIIILITTAKSRMVILHYMEARHAPARWRFLYELWNLAAATTFMLGYFMGASVI</sequence>
<dbReference type="Pfam" id="PF03626">
    <property type="entry name" value="COX4_pro"/>
    <property type="match status" value="1"/>
</dbReference>
<dbReference type="GO" id="GO:0005886">
    <property type="term" value="C:plasma membrane"/>
    <property type="evidence" value="ECO:0007669"/>
    <property type="project" value="UniProtKB-SubCell"/>
</dbReference>
<dbReference type="AlphaFoldDB" id="A0A5E4ZB81"/>
<keyword evidence="2" id="KW-1003">Cell membrane</keyword>
<keyword evidence="8" id="KW-1185">Reference proteome</keyword>
<evidence type="ECO:0008006" key="9">
    <source>
        <dbReference type="Google" id="ProtNLM"/>
    </source>
</evidence>
<feature type="transmembrane region" description="Helical" evidence="6">
    <location>
        <begin position="36"/>
        <end position="54"/>
    </location>
</feature>
<dbReference type="InterPro" id="IPR005171">
    <property type="entry name" value="Cyt_c_oxidase_su4_prok"/>
</dbReference>
<proteinExistence type="predicted"/>
<evidence type="ECO:0000313" key="8">
    <source>
        <dbReference type="Proteomes" id="UP000414233"/>
    </source>
</evidence>
<evidence type="ECO:0000256" key="4">
    <source>
        <dbReference type="ARBA" id="ARBA00022989"/>
    </source>
</evidence>
<evidence type="ECO:0000256" key="3">
    <source>
        <dbReference type="ARBA" id="ARBA00022692"/>
    </source>
</evidence>
<evidence type="ECO:0000256" key="6">
    <source>
        <dbReference type="SAM" id="Phobius"/>
    </source>
</evidence>
<reference evidence="7 8" key="1">
    <citation type="submission" date="2019-08" db="EMBL/GenBank/DDBJ databases">
        <authorList>
            <person name="Peeters C."/>
        </authorList>
    </citation>
    <scope>NUCLEOTIDE SEQUENCE [LARGE SCALE GENOMIC DNA]</scope>
    <source>
        <strain evidence="7 8">LMG 30175</strain>
    </source>
</reference>
<keyword evidence="4 6" id="KW-1133">Transmembrane helix</keyword>
<gene>
    <name evidence="7" type="ORF">PTE30175_05153</name>
</gene>
<keyword evidence="3 6" id="KW-0812">Transmembrane</keyword>
<name>A0A5E4ZB81_9BURK</name>
<keyword evidence="5 6" id="KW-0472">Membrane</keyword>
<feature type="transmembrane region" description="Helical" evidence="6">
    <location>
        <begin position="66"/>
        <end position="85"/>
    </location>
</feature>
<evidence type="ECO:0000256" key="2">
    <source>
        <dbReference type="ARBA" id="ARBA00022475"/>
    </source>
</evidence>
<evidence type="ECO:0000256" key="1">
    <source>
        <dbReference type="ARBA" id="ARBA00004651"/>
    </source>
</evidence>
<organism evidence="7 8">
    <name type="scientific">Pandoraea terrae</name>
    <dbReference type="NCBI Taxonomy" id="1537710"/>
    <lineage>
        <taxon>Bacteria</taxon>
        <taxon>Pseudomonadati</taxon>
        <taxon>Pseudomonadota</taxon>
        <taxon>Betaproteobacteria</taxon>
        <taxon>Burkholderiales</taxon>
        <taxon>Burkholderiaceae</taxon>
        <taxon>Pandoraea</taxon>
    </lineage>
</organism>
<accession>A0A5E4ZB81</accession>
<protein>
    <recommendedName>
        <fullName evidence="9">Cytochrome C oxidase subunit IV</fullName>
    </recommendedName>
</protein>
<dbReference type="OrthoDB" id="9181004at2"/>
<dbReference type="EMBL" id="CABPRZ010000035">
    <property type="protein sequence ID" value="VVE57937.1"/>
    <property type="molecule type" value="Genomic_DNA"/>
</dbReference>
<dbReference type="Proteomes" id="UP000414233">
    <property type="component" value="Unassembled WGS sequence"/>
</dbReference>
<dbReference type="RefSeq" id="WP_150699890.1">
    <property type="nucleotide sequence ID" value="NZ_CABPRZ010000035.1"/>
</dbReference>